<dbReference type="Pfam" id="PF00528">
    <property type="entry name" value="BPD_transp_1"/>
    <property type="match status" value="1"/>
</dbReference>
<dbReference type="InParanoid" id="A0A4R5DFX8"/>
<dbReference type="GO" id="GO:0005886">
    <property type="term" value="C:plasma membrane"/>
    <property type="evidence" value="ECO:0007669"/>
    <property type="project" value="UniProtKB-SubCell"/>
</dbReference>
<evidence type="ECO:0000256" key="5">
    <source>
        <dbReference type="ARBA" id="ARBA00022989"/>
    </source>
</evidence>
<comment type="caution">
    <text evidence="10">The sequence shown here is derived from an EMBL/GenBank/DDBJ whole genome shotgun (WGS) entry which is preliminary data.</text>
</comment>
<keyword evidence="3" id="KW-1003">Cell membrane</keyword>
<dbReference type="InterPro" id="IPR051393">
    <property type="entry name" value="ABC_transporter_permease"/>
</dbReference>
<dbReference type="Proteomes" id="UP000294739">
    <property type="component" value="Unassembled WGS sequence"/>
</dbReference>
<dbReference type="Gene3D" id="1.10.3720.10">
    <property type="entry name" value="MetI-like"/>
    <property type="match status" value="1"/>
</dbReference>
<name>A0A4R5DFX8_9ACTN</name>
<keyword evidence="2 7" id="KW-0813">Transport</keyword>
<evidence type="ECO:0000256" key="7">
    <source>
        <dbReference type="RuleBase" id="RU363032"/>
    </source>
</evidence>
<dbReference type="GO" id="GO:0055085">
    <property type="term" value="P:transmembrane transport"/>
    <property type="evidence" value="ECO:0007669"/>
    <property type="project" value="InterPro"/>
</dbReference>
<organism evidence="10 11">
    <name type="scientific">Jiangella asiatica</name>
    <dbReference type="NCBI Taxonomy" id="2530372"/>
    <lineage>
        <taxon>Bacteria</taxon>
        <taxon>Bacillati</taxon>
        <taxon>Actinomycetota</taxon>
        <taxon>Actinomycetes</taxon>
        <taxon>Jiangellales</taxon>
        <taxon>Jiangellaceae</taxon>
        <taxon>Jiangella</taxon>
    </lineage>
</organism>
<dbReference type="PROSITE" id="PS50928">
    <property type="entry name" value="ABC_TM1"/>
    <property type="match status" value="1"/>
</dbReference>
<dbReference type="InterPro" id="IPR000515">
    <property type="entry name" value="MetI-like"/>
</dbReference>
<feature type="compositionally biased region" description="Basic and acidic residues" evidence="8">
    <location>
        <begin position="1"/>
        <end position="12"/>
    </location>
</feature>
<feature type="transmembrane region" description="Helical" evidence="7">
    <location>
        <begin position="189"/>
        <end position="214"/>
    </location>
</feature>
<evidence type="ECO:0000256" key="8">
    <source>
        <dbReference type="SAM" id="MobiDB-lite"/>
    </source>
</evidence>
<keyword evidence="6 7" id="KW-0472">Membrane</keyword>
<evidence type="ECO:0000259" key="9">
    <source>
        <dbReference type="PROSITE" id="PS50928"/>
    </source>
</evidence>
<feature type="domain" description="ABC transmembrane type-1" evidence="9">
    <location>
        <begin position="101"/>
        <end position="316"/>
    </location>
</feature>
<feature type="transmembrane region" description="Helical" evidence="7">
    <location>
        <begin position="139"/>
        <end position="158"/>
    </location>
</feature>
<feature type="region of interest" description="Disordered" evidence="8">
    <location>
        <begin position="1"/>
        <end position="37"/>
    </location>
</feature>
<feature type="compositionally biased region" description="Low complexity" evidence="8">
    <location>
        <begin position="14"/>
        <end position="29"/>
    </location>
</feature>
<protein>
    <submittedName>
        <fullName evidence="10">Sugar ABC transporter permease</fullName>
    </submittedName>
</protein>
<dbReference type="AlphaFoldDB" id="A0A4R5DFX8"/>
<dbReference type="EMBL" id="SMKZ01000019">
    <property type="protein sequence ID" value="TDE09303.1"/>
    <property type="molecule type" value="Genomic_DNA"/>
</dbReference>
<evidence type="ECO:0000313" key="11">
    <source>
        <dbReference type="Proteomes" id="UP000294739"/>
    </source>
</evidence>
<evidence type="ECO:0000256" key="3">
    <source>
        <dbReference type="ARBA" id="ARBA00022475"/>
    </source>
</evidence>
<dbReference type="CDD" id="cd06261">
    <property type="entry name" value="TM_PBP2"/>
    <property type="match status" value="1"/>
</dbReference>
<dbReference type="PANTHER" id="PTHR30193:SF37">
    <property type="entry name" value="INNER MEMBRANE ABC TRANSPORTER PERMEASE PROTEIN YCJO"/>
    <property type="match status" value="1"/>
</dbReference>
<keyword evidence="11" id="KW-1185">Reference proteome</keyword>
<sequence>MSGTRRMERPAPERPATPTAAGATGAPGSRPRPRRRTVSAGDRAIFFGPLMVVLVGMLAFPIGFALYASFADVDNLFSLEFAGAANYQELFERPADLVTPFLNTLRFVGVSVAAALVLGFGGALLLNTTLRGRRWFRSALLFPWVIPTVLVALLWRWIMDSNLGGAFNGLLAEVGIIDDPVSWLGSPDWAPWVIILAQVWHGFPFVMIMLLAALQAIPDELYEAAAVDGAGPVRQLTAITWPGVRPIFVLVGTLEGLYAFREFATIDVLTKGGPAGSTEVLATQVYRLFFEYHQFGKAVALAALMFLLALLATTFFLRLSIRGDED</sequence>
<dbReference type="PANTHER" id="PTHR30193">
    <property type="entry name" value="ABC TRANSPORTER PERMEASE PROTEIN"/>
    <property type="match status" value="1"/>
</dbReference>
<keyword evidence="5 7" id="KW-1133">Transmembrane helix</keyword>
<accession>A0A4R5DFX8</accession>
<evidence type="ECO:0000256" key="6">
    <source>
        <dbReference type="ARBA" id="ARBA00023136"/>
    </source>
</evidence>
<feature type="transmembrane region" description="Helical" evidence="7">
    <location>
        <begin position="107"/>
        <end position="127"/>
    </location>
</feature>
<evidence type="ECO:0000256" key="1">
    <source>
        <dbReference type="ARBA" id="ARBA00004651"/>
    </source>
</evidence>
<comment type="similarity">
    <text evidence="7">Belongs to the binding-protein-dependent transport system permease family.</text>
</comment>
<gene>
    <name evidence="10" type="ORF">E1269_14930</name>
</gene>
<evidence type="ECO:0000256" key="2">
    <source>
        <dbReference type="ARBA" id="ARBA00022448"/>
    </source>
</evidence>
<dbReference type="InterPro" id="IPR035906">
    <property type="entry name" value="MetI-like_sf"/>
</dbReference>
<proteinExistence type="inferred from homology"/>
<feature type="transmembrane region" description="Helical" evidence="7">
    <location>
        <begin position="298"/>
        <end position="321"/>
    </location>
</feature>
<reference evidence="10 11" key="1">
    <citation type="submission" date="2019-03" db="EMBL/GenBank/DDBJ databases">
        <title>Draft genome sequences of novel Actinobacteria.</title>
        <authorList>
            <person name="Sahin N."/>
            <person name="Ay H."/>
            <person name="Saygin H."/>
        </authorList>
    </citation>
    <scope>NUCLEOTIDE SEQUENCE [LARGE SCALE GENOMIC DNA]</scope>
    <source>
        <strain evidence="10 11">5K138</strain>
    </source>
</reference>
<comment type="subcellular location">
    <subcellularLocation>
        <location evidence="1 7">Cell membrane</location>
        <topology evidence="1 7">Multi-pass membrane protein</topology>
    </subcellularLocation>
</comment>
<evidence type="ECO:0000313" key="10">
    <source>
        <dbReference type="EMBL" id="TDE09303.1"/>
    </source>
</evidence>
<evidence type="ECO:0000256" key="4">
    <source>
        <dbReference type="ARBA" id="ARBA00022692"/>
    </source>
</evidence>
<dbReference type="RefSeq" id="WP_131895812.1">
    <property type="nucleotide sequence ID" value="NZ_SMKZ01000019.1"/>
</dbReference>
<dbReference type="SUPFAM" id="SSF161098">
    <property type="entry name" value="MetI-like"/>
    <property type="match status" value="1"/>
</dbReference>
<feature type="transmembrane region" description="Helical" evidence="7">
    <location>
        <begin position="44"/>
        <end position="70"/>
    </location>
</feature>
<keyword evidence="4 7" id="KW-0812">Transmembrane</keyword>
<dbReference type="OrthoDB" id="9805974at2"/>